<evidence type="ECO:0000256" key="1">
    <source>
        <dbReference type="ARBA" id="ARBA00001966"/>
    </source>
</evidence>
<sequence>MCDFCERSPEMVRKPVFGVITNGTILTERLIRIIKDYHLTVTVSIDGPQEIHNSLRVYPDGRGSFDEIVSNVNSLKQLGVPVHYEATYTRVHQAHQLTMQGLAHYLESTHGFSSGVIVPAVIPEGGSVDLEPALGDGLDDVDCLTSGDISRETVYIPLYSFIMGEKLKYLCPIGVTHFCVAANGDIYPCQLFLGDDRFCLGNVHGLCLLQESAQYLRTMDMLSVYCKERNDTCGPCWAKNLCKGCPGNMYLKSHEVKIPNSFCQNSKRFLEELLWKLAELRSDHGKWDALVQRIRDKAYG</sequence>
<dbReference type="NCBIfam" id="TIGR04085">
    <property type="entry name" value="rSAM_more_4Fe4S"/>
    <property type="match status" value="1"/>
</dbReference>
<reference evidence="2 3" key="1">
    <citation type="journal article" date="2015" name="Microbiome">
        <title>Genomic resolution of linkages in carbon, nitrogen, and sulfur cycling among widespread estuary sediment bacteria.</title>
        <authorList>
            <person name="Baker B.J."/>
            <person name="Lazar C.S."/>
            <person name="Teske A.P."/>
            <person name="Dick G.J."/>
        </authorList>
    </citation>
    <scope>NUCLEOTIDE SEQUENCE [LARGE SCALE GENOMIC DNA]</scope>
    <source>
        <strain evidence="2">DG_26</strain>
    </source>
</reference>
<evidence type="ECO:0008006" key="4">
    <source>
        <dbReference type="Google" id="ProtNLM"/>
    </source>
</evidence>
<name>A0A0S7WHN4_UNCT6</name>
<comment type="cofactor">
    <cofactor evidence="1">
        <name>[4Fe-4S] cluster</name>
        <dbReference type="ChEBI" id="CHEBI:49883"/>
    </cofactor>
</comment>
<dbReference type="PANTHER" id="PTHR43273:SF8">
    <property type="entry name" value="RADICAL SAM DOMAIN PROTEIN"/>
    <property type="match status" value="1"/>
</dbReference>
<evidence type="ECO:0000313" key="3">
    <source>
        <dbReference type="Proteomes" id="UP000051124"/>
    </source>
</evidence>
<dbReference type="EMBL" id="LIZT01000050">
    <property type="protein sequence ID" value="KPJ49623.1"/>
    <property type="molecule type" value="Genomic_DNA"/>
</dbReference>
<dbReference type="GO" id="GO:0016491">
    <property type="term" value="F:oxidoreductase activity"/>
    <property type="evidence" value="ECO:0007669"/>
    <property type="project" value="InterPro"/>
</dbReference>
<proteinExistence type="predicted"/>
<organism evidence="2 3">
    <name type="scientific">candidate division TA06 bacterium DG_26</name>
    <dbReference type="NCBI Taxonomy" id="1703771"/>
    <lineage>
        <taxon>Bacteria</taxon>
        <taxon>Bacteria division TA06</taxon>
    </lineage>
</organism>
<dbReference type="PANTHER" id="PTHR43273">
    <property type="entry name" value="ANAEROBIC SULFATASE-MATURATING ENZYME HOMOLOG ASLB-RELATED"/>
    <property type="match status" value="1"/>
</dbReference>
<dbReference type="InterPro" id="IPR023867">
    <property type="entry name" value="Sulphatase_maturase_rSAM"/>
</dbReference>
<dbReference type="AlphaFoldDB" id="A0A0S7WHN4"/>
<dbReference type="InterPro" id="IPR023885">
    <property type="entry name" value="4Fe4S-binding_SPASM_dom"/>
</dbReference>
<gene>
    <name evidence="2" type="ORF">AMJ40_05135</name>
</gene>
<comment type="caution">
    <text evidence="2">The sequence shown here is derived from an EMBL/GenBank/DDBJ whole genome shotgun (WGS) entry which is preliminary data.</text>
</comment>
<evidence type="ECO:0000313" key="2">
    <source>
        <dbReference type="EMBL" id="KPJ49623.1"/>
    </source>
</evidence>
<dbReference type="InterPro" id="IPR013785">
    <property type="entry name" value="Aldolase_TIM"/>
</dbReference>
<dbReference type="SUPFAM" id="SSF102114">
    <property type="entry name" value="Radical SAM enzymes"/>
    <property type="match status" value="1"/>
</dbReference>
<dbReference type="Proteomes" id="UP000051124">
    <property type="component" value="Unassembled WGS sequence"/>
</dbReference>
<protein>
    <recommendedName>
        <fullName evidence="4">4Fe4S-binding SPASM domain-containing protein</fullName>
    </recommendedName>
</protein>
<dbReference type="Gene3D" id="3.20.20.70">
    <property type="entry name" value="Aldolase class I"/>
    <property type="match status" value="1"/>
</dbReference>
<dbReference type="InterPro" id="IPR058240">
    <property type="entry name" value="rSAM_sf"/>
</dbReference>
<accession>A0A0S7WHN4</accession>